<gene>
    <name evidence="1" type="ORF">HZH66_003605</name>
</gene>
<dbReference type="AlphaFoldDB" id="A0A834KH49"/>
<keyword evidence="2" id="KW-1185">Reference proteome</keyword>
<evidence type="ECO:0000313" key="2">
    <source>
        <dbReference type="Proteomes" id="UP000614350"/>
    </source>
</evidence>
<evidence type="ECO:0000313" key="1">
    <source>
        <dbReference type="EMBL" id="KAF7404699.1"/>
    </source>
</evidence>
<accession>A0A834KH49</accession>
<comment type="caution">
    <text evidence="1">The sequence shown here is derived from an EMBL/GenBank/DDBJ whole genome shotgun (WGS) entry which is preliminary data.</text>
</comment>
<dbReference type="EMBL" id="JACSEA010000003">
    <property type="protein sequence ID" value="KAF7404699.1"/>
    <property type="molecule type" value="Genomic_DNA"/>
</dbReference>
<organism evidence="1 2">
    <name type="scientific">Vespula vulgaris</name>
    <name type="common">Yellow jacket</name>
    <name type="synonym">Wasp</name>
    <dbReference type="NCBI Taxonomy" id="7454"/>
    <lineage>
        <taxon>Eukaryota</taxon>
        <taxon>Metazoa</taxon>
        <taxon>Ecdysozoa</taxon>
        <taxon>Arthropoda</taxon>
        <taxon>Hexapoda</taxon>
        <taxon>Insecta</taxon>
        <taxon>Pterygota</taxon>
        <taxon>Neoptera</taxon>
        <taxon>Endopterygota</taxon>
        <taxon>Hymenoptera</taxon>
        <taxon>Apocrita</taxon>
        <taxon>Aculeata</taxon>
        <taxon>Vespoidea</taxon>
        <taxon>Vespidae</taxon>
        <taxon>Vespinae</taxon>
        <taxon>Vespula</taxon>
    </lineage>
</organism>
<reference evidence="1" key="1">
    <citation type="journal article" date="2020" name="G3 (Bethesda)">
        <title>High-Quality Assemblies for Three Invasive Social Wasps from the &lt;i&gt;Vespula&lt;/i&gt; Genus.</title>
        <authorList>
            <person name="Harrop T.W.R."/>
            <person name="Guhlin J."/>
            <person name="McLaughlin G.M."/>
            <person name="Permina E."/>
            <person name="Stockwell P."/>
            <person name="Gilligan J."/>
            <person name="Le Lec M.F."/>
            <person name="Gruber M.A.M."/>
            <person name="Quinn O."/>
            <person name="Lovegrove M."/>
            <person name="Duncan E.J."/>
            <person name="Remnant E.J."/>
            <person name="Van Eeckhoven J."/>
            <person name="Graham B."/>
            <person name="Knapp R.A."/>
            <person name="Langford K.W."/>
            <person name="Kronenberg Z."/>
            <person name="Press M.O."/>
            <person name="Eacker S.M."/>
            <person name="Wilson-Rankin E.E."/>
            <person name="Purcell J."/>
            <person name="Lester P.J."/>
            <person name="Dearden P.K."/>
        </authorList>
    </citation>
    <scope>NUCLEOTIDE SEQUENCE</scope>
    <source>
        <strain evidence="1">Marl-1</strain>
    </source>
</reference>
<proteinExistence type="predicted"/>
<protein>
    <submittedName>
        <fullName evidence="1">Uncharacterized protein</fullName>
    </submittedName>
</protein>
<dbReference type="Proteomes" id="UP000614350">
    <property type="component" value="Unassembled WGS sequence"/>
</dbReference>
<name>A0A834KH49_VESVU</name>
<sequence length="88" mass="10434">MDNMLQMKIISLDPRVWLKLILMYLKNTFENKLKNYTNENTLKNKLEGIPKDVIVSESNMIEMDDTNPFAIGHDLFTNEEKNRLKKIF</sequence>